<proteinExistence type="predicted"/>
<evidence type="ECO:0000256" key="1">
    <source>
        <dbReference type="SAM" id="MobiDB-lite"/>
    </source>
</evidence>
<dbReference type="Proteomes" id="UP000789325">
    <property type="component" value="Unassembled WGS sequence"/>
</dbReference>
<name>A0A2K2U8I7_9ACTN</name>
<sequence>MFGGSTEKRVAREVERIVSLKEDLDARSWSRVLEIGRLLERADDEALAERGSELASIAQSNLSLRSRLGVGFQTSSAQMMASGMEVFEGGLAAAALDGARGEEAVADDDASEVATDARDEGSADAGAVTVEGAAGEEPSAVVEAEANEEPSAARIASAAMPEGEGPESWGLGEGVPPCSVSGSSFVQEAVREAVEGAADGGEGGVEDPEGSAEEPEGFSPAGEGVLPAPAPTRAERFARFRHLYESRDGGLCVFEDEHGHLVAVDASKLA</sequence>
<feature type="region of interest" description="Disordered" evidence="1">
    <location>
        <begin position="197"/>
        <end position="229"/>
    </location>
</feature>
<dbReference type="AlphaFoldDB" id="A0A2K2U8I7"/>
<dbReference type="EMBL" id="DYZL01000125">
    <property type="protein sequence ID" value="HJH43365.1"/>
    <property type="molecule type" value="Genomic_DNA"/>
</dbReference>
<reference evidence="2" key="2">
    <citation type="journal article" date="2021" name="PeerJ">
        <title>Extensive microbial diversity within the chicken gut microbiome revealed by metagenomics and culture.</title>
        <authorList>
            <person name="Gilroy R."/>
            <person name="Ravi A."/>
            <person name="Getino M."/>
            <person name="Pursley I."/>
            <person name="Horton D.L."/>
            <person name="Alikhan N.F."/>
            <person name="Baker D."/>
            <person name="Gharbi K."/>
            <person name="Hall N."/>
            <person name="Watson M."/>
            <person name="Adriaenssens E.M."/>
            <person name="Foster-Nyarko E."/>
            <person name="Jarju S."/>
            <person name="Secka A."/>
            <person name="Antonio M."/>
            <person name="Oren A."/>
            <person name="Chaudhuri R.R."/>
            <person name="La Ragione R."/>
            <person name="Hildebrand F."/>
            <person name="Pallen M.J."/>
        </authorList>
    </citation>
    <scope>NUCLEOTIDE SEQUENCE</scope>
    <source>
        <strain evidence="2">USAMLcec12-2067</strain>
    </source>
</reference>
<protein>
    <submittedName>
        <fullName evidence="3">Uncharacterized protein</fullName>
    </submittedName>
</protein>
<evidence type="ECO:0000313" key="2">
    <source>
        <dbReference type="EMBL" id="HJH43365.1"/>
    </source>
</evidence>
<reference evidence="2" key="3">
    <citation type="submission" date="2021-09" db="EMBL/GenBank/DDBJ databases">
        <authorList>
            <person name="Gilroy R."/>
        </authorList>
    </citation>
    <scope>NUCLEOTIDE SEQUENCE</scope>
    <source>
        <strain evidence="2">USAMLcec12-2067</strain>
    </source>
</reference>
<organism evidence="3 4">
    <name type="scientific">Rubneribacter badeniensis</name>
    <dbReference type="NCBI Taxonomy" id="2070688"/>
    <lineage>
        <taxon>Bacteria</taxon>
        <taxon>Bacillati</taxon>
        <taxon>Actinomycetota</taxon>
        <taxon>Coriobacteriia</taxon>
        <taxon>Eggerthellales</taxon>
        <taxon>Eggerthellaceae</taxon>
        <taxon>Rubneribacter</taxon>
    </lineage>
</organism>
<dbReference type="RefSeq" id="WP_087195400.1">
    <property type="nucleotide sequence ID" value="NZ_PPEL01000001.1"/>
</dbReference>
<gene>
    <name evidence="3" type="ORF">C2L80_00180</name>
    <name evidence="2" type="ORF">K8V16_06165</name>
</gene>
<dbReference type="EMBL" id="PPEL01000001">
    <property type="protein sequence ID" value="PNV66579.1"/>
    <property type="molecule type" value="Genomic_DNA"/>
</dbReference>
<feature type="compositionally biased region" description="Acidic residues" evidence="1">
    <location>
        <begin position="204"/>
        <end position="216"/>
    </location>
</feature>
<accession>A0A2K2U8I7</accession>
<feature type="region of interest" description="Disordered" evidence="1">
    <location>
        <begin position="131"/>
        <end position="153"/>
    </location>
</feature>
<reference evidence="3 4" key="1">
    <citation type="journal article" date="2018" name="Int. J. Syst. Evol. Microbiol.">
        <title>Rubneribacter badeniensis gen. nov., sp. nov. and Enteroscipio rubneri gen. nov., sp. nov., new members of the Eggerthellaceae isolated from human faeces.</title>
        <authorList>
            <person name="Danylec N."/>
            <person name="Gobl A."/>
            <person name="Stoll D.A."/>
            <person name="Hetzer B."/>
            <person name="Kulling S.E."/>
            <person name="Huch M."/>
        </authorList>
    </citation>
    <scope>NUCLEOTIDE SEQUENCE [LARGE SCALE GENOMIC DNA]</scope>
    <source>
        <strain evidence="3 4">ResAG-85</strain>
    </source>
</reference>
<evidence type="ECO:0000313" key="4">
    <source>
        <dbReference type="Proteomes" id="UP000236488"/>
    </source>
</evidence>
<evidence type="ECO:0000313" key="3">
    <source>
        <dbReference type="EMBL" id="PNV66579.1"/>
    </source>
</evidence>
<keyword evidence="4" id="KW-1185">Reference proteome</keyword>
<comment type="caution">
    <text evidence="3">The sequence shown here is derived from an EMBL/GenBank/DDBJ whole genome shotgun (WGS) entry which is preliminary data.</text>
</comment>
<dbReference type="Proteomes" id="UP000236488">
    <property type="component" value="Unassembled WGS sequence"/>
</dbReference>